<dbReference type="EMBL" id="CP159342">
    <property type="protein sequence ID" value="XCH71715.1"/>
    <property type="molecule type" value="Genomic_DNA"/>
</dbReference>
<proteinExistence type="predicted"/>
<gene>
    <name evidence="2" type="ORF">ABUL08_15180</name>
    <name evidence="1" type="ORF">VK199_15115</name>
</gene>
<dbReference type="RefSeq" id="WP_350930566.1">
    <property type="nucleotide sequence ID" value="NZ_CP157762.1"/>
</dbReference>
<dbReference type="AlphaFoldDB" id="A0AAU7M0Q2"/>
<organism evidence="1">
    <name type="scientific">Micromonospora sp. CCTCC AA 2012012</name>
    <dbReference type="NCBI Taxonomy" id="3111921"/>
    <lineage>
        <taxon>Bacteria</taxon>
        <taxon>Bacillati</taxon>
        <taxon>Actinomycetota</taxon>
        <taxon>Actinomycetes</taxon>
        <taxon>Micromonosporales</taxon>
        <taxon>Micromonosporaceae</taxon>
        <taxon>Micromonospora</taxon>
    </lineage>
</organism>
<evidence type="ECO:0000313" key="2">
    <source>
        <dbReference type="EMBL" id="XCH71715.1"/>
    </source>
</evidence>
<reference evidence="2" key="2">
    <citation type="submission" date="2024-06" db="EMBL/GenBank/DDBJ databases">
        <title>Micromonospora mangrovi CCTCC AA 2012012 genome sequences.</title>
        <authorList>
            <person name="Gao J."/>
        </authorList>
    </citation>
    <scope>NUCLEOTIDE SEQUENCE</scope>
    <source>
        <strain evidence="2">CCTCC AA 2012012</strain>
    </source>
</reference>
<evidence type="ECO:0000313" key="1">
    <source>
        <dbReference type="EMBL" id="XBP91017.1"/>
    </source>
</evidence>
<dbReference type="EMBL" id="CP157762">
    <property type="protein sequence ID" value="XBP91017.1"/>
    <property type="molecule type" value="Genomic_DNA"/>
</dbReference>
<protein>
    <submittedName>
        <fullName evidence="1">Uncharacterized protein</fullName>
    </submittedName>
</protein>
<accession>A0AAU7M0Q2</accession>
<sequence>MKIGNPANYYVRVRARSWDEEPEQAALYEGMYSFDLNQLVRVSFVPAVTAPRPWSLDDVPTDISDFTTAQQARVHELLLTDYSVTPDDERAGTADQFDWPFEWTDPATRPRPTVFYVTADEFDRLSSDLEELSDVAGELHSFVRRSEVLEHEVVRFIERRILDSPLLTPDSANSIGR</sequence>
<name>A0AAU7M0Q2_9ACTN</name>
<reference evidence="1" key="1">
    <citation type="submission" date="2024-01" db="EMBL/GenBank/DDBJ databases">
        <title>The genome sequence of Micromonospora mangrovi CCTCC AA 2012012.</title>
        <authorList>
            <person name="Gao J."/>
        </authorList>
    </citation>
    <scope>NUCLEOTIDE SEQUENCE</scope>
    <source>
        <strain evidence="1">CCTCC AA 2012012</strain>
    </source>
</reference>